<evidence type="ECO:0000313" key="2">
    <source>
        <dbReference type="Proteomes" id="UP001589838"/>
    </source>
</evidence>
<protein>
    <submittedName>
        <fullName evidence="1">Acyltransferase</fullName>
    </submittedName>
</protein>
<evidence type="ECO:0000313" key="1">
    <source>
        <dbReference type="EMBL" id="MFC0471061.1"/>
    </source>
</evidence>
<proteinExistence type="predicted"/>
<dbReference type="SUPFAM" id="SSF51161">
    <property type="entry name" value="Trimeric LpxA-like enzymes"/>
    <property type="match status" value="1"/>
</dbReference>
<dbReference type="Gene3D" id="2.160.10.10">
    <property type="entry name" value="Hexapeptide repeat proteins"/>
    <property type="match status" value="1"/>
</dbReference>
<name>A0ABV6KGV5_9BACI</name>
<organism evidence="1 2">
    <name type="scientific">Halalkalibacter kiskunsagensis</name>
    <dbReference type="NCBI Taxonomy" id="1548599"/>
    <lineage>
        <taxon>Bacteria</taxon>
        <taxon>Bacillati</taxon>
        <taxon>Bacillota</taxon>
        <taxon>Bacilli</taxon>
        <taxon>Bacillales</taxon>
        <taxon>Bacillaceae</taxon>
        <taxon>Halalkalibacter</taxon>
    </lineage>
</organism>
<dbReference type="GO" id="GO:0016746">
    <property type="term" value="F:acyltransferase activity"/>
    <property type="evidence" value="ECO:0007669"/>
    <property type="project" value="UniProtKB-KW"/>
</dbReference>
<gene>
    <name evidence="1" type="ORF">ACFFHM_11355</name>
</gene>
<keyword evidence="1" id="KW-0012">Acyltransferase</keyword>
<dbReference type="EMBL" id="JBHLUX010000029">
    <property type="protein sequence ID" value="MFC0471061.1"/>
    <property type="molecule type" value="Genomic_DNA"/>
</dbReference>
<dbReference type="PANTHER" id="PTHR23416">
    <property type="entry name" value="SIALIC ACID SYNTHASE-RELATED"/>
    <property type="match status" value="1"/>
</dbReference>
<dbReference type="InterPro" id="IPR011004">
    <property type="entry name" value="Trimer_LpxA-like_sf"/>
</dbReference>
<reference evidence="1 2" key="1">
    <citation type="submission" date="2024-09" db="EMBL/GenBank/DDBJ databases">
        <authorList>
            <person name="Sun Q."/>
            <person name="Mori K."/>
        </authorList>
    </citation>
    <scope>NUCLEOTIDE SEQUENCE [LARGE SCALE GENOMIC DNA]</scope>
    <source>
        <strain evidence="1 2">NCAIM B.02610</strain>
    </source>
</reference>
<dbReference type="InterPro" id="IPR051159">
    <property type="entry name" value="Hexapeptide_acetyltransf"/>
</dbReference>
<keyword evidence="1" id="KW-0808">Transferase</keyword>
<dbReference type="Proteomes" id="UP001589838">
    <property type="component" value="Unassembled WGS sequence"/>
</dbReference>
<accession>A0ABV6KGV5</accession>
<sequence length="207" mass="22579">MELQESINNLATEITGKNNTLHLPESVKLNKVRLFIHGTGNEITIGEDTILNNLFIEIKGNNNKVKIGAKCKLRGHMLISGARETIKIGSKTTFQHNCYLLASENKNITIGRDCMFSNSIDVRTSDAHSVIDVETGVRKNVAQDVVIGNHVWISAGALISKGAVIPDDCIVGGRAVVTKKFEETNCTLAGTPAKVVSRGVTWDRQRL</sequence>
<dbReference type="CDD" id="cd04647">
    <property type="entry name" value="LbH_MAT_like"/>
    <property type="match status" value="1"/>
</dbReference>
<comment type="caution">
    <text evidence="1">The sequence shown here is derived from an EMBL/GenBank/DDBJ whole genome shotgun (WGS) entry which is preliminary data.</text>
</comment>
<keyword evidence="2" id="KW-1185">Reference proteome</keyword>
<dbReference type="RefSeq" id="WP_335958421.1">
    <property type="nucleotide sequence ID" value="NZ_JAXBLX010000001.1"/>
</dbReference>